<evidence type="ECO:0000313" key="2">
    <source>
        <dbReference type="Proteomes" id="UP000237347"/>
    </source>
</evidence>
<organism evidence="1 2">
    <name type="scientific">Quercus suber</name>
    <name type="common">Cork oak</name>
    <dbReference type="NCBI Taxonomy" id="58331"/>
    <lineage>
        <taxon>Eukaryota</taxon>
        <taxon>Viridiplantae</taxon>
        <taxon>Streptophyta</taxon>
        <taxon>Embryophyta</taxon>
        <taxon>Tracheophyta</taxon>
        <taxon>Spermatophyta</taxon>
        <taxon>Magnoliopsida</taxon>
        <taxon>eudicotyledons</taxon>
        <taxon>Gunneridae</taxon>
        <taxon>Pentapetalae</taxon>
        <taxon>rosids</taxon>
        <taxon>fabids</taxon>
        <taxon>Fagales</taxon>
        <taxon>Fagaceae</taxon>
        <taxon>Quercus</taxon>
    </lineage>
</organism>
<dbReference type="AlphaFoldDB" id="A0AAW0KNC8"/>
<protein>
    <submittedName>
        <fullName evidence="1">Uncharacterized protein</fullName>
    </submittedName>
</protein>
<comment type="caution">
    <text evidence="1">The sequence shown here is derived from an EMBL/GenBank/DDBJ whole genome shotgun (WGS) entry which is preliminary data.</text>
</comment>
<proteinExistence type="predicted"/>
<gene>
    <name evidence="1" type="ORF">CFP56_015982</name>
</gene>
<sequence>MYTHSSAMMSITTCDRRRQLALVVKEISAVSKLSEQRSWSHPLHHCSGPDLKNKEPIWLLINTIDKLISIKNFSSLFYRGKNN</sequence>
<name>A0AAW0KNC8_QUESU</name>
<keyword evidence="2" id="KW-1185">Reference proteome</keyword>
<dbReference type="Proteomes" id="UP000237347">
    <property type="component" value="Unassembled WGS sequence"/>
</dbReference>
<reference evidence="1 2" key="1">
    <citation type="journal article" date="2018" name="Sci. Data">
        <title>The draft genome sequence of cork oak.</title>
        <authorList>
            <person name="Ramos A.M."/>
            <person name="Usie A."/>
            <person name="Barbosa P."/>
            <person name="Barros P.M."/>
            <person name="Capote T."/>
            <person name="Chaves I."/>
            <person name="Simoes F."/>
            <person name="Abreu I."/>
            <person name="Carrasquinho I."/>
            <person name="Faro C."/>
            <person name="Guimaraes J.B."/>
            <person name="Mendonca D."/>
            <person name="Nobrega F."/>
            <person name="Rodrigues L."/>
            <person name="Saibo N.J.M."/>
            <person name="Varela M.C."/>
            <person name="Egas C."/>
            <person name="Matos J."/>
            <person name="Miguel C.M."/>
            <person name="Oliveira M.M."/>
            <person name="Ricardo C.P."/>
            <person name="Goncalves S."/>
        </authorList>
    </citation>
    <scope>NUCLEOTIDE SEQUENCE [LARGE SCALE GENOMIC DNA]</scope>
    <source>
        <strain evidence="2">cv. HL8</strain>
    </source>
</reference>
<accession>A0AAW0KNC8</accession>
<dbReference type="EMBL" id="PKMF04000249">
    <property type="protein sequence ID" value="KAK7841053.1"/>
    <property type="molecule type" value="Genomic_DNA"/>
</dbReference>
<evidence type="ECO:0000313" key="1">
    <source>
        <dbReference type="EMBL" id="KAK7841053.1"/>
    </source>
</evidence>